<proteinExistence type="predicted"/>
<keyword evidence="2" id="KW-1185">Reference proteome</keyword>
<reference evidence="1 2" key="1">
    <citation type="submission" date="2017-04" db="EMBL/GenBank/DDBJ databases">
        <title>The new phylogeny of genus Mycobacterium.</title>
        <authorList>
            <person name="Tortoli E."/>
            <person name="Trovato A."/>
            <person name="Cirillo D.M."/>
        </authorList>
    </citation>
    <scope>NUCLEOTIDE SEQUENCE [LARGE SCALE GENOMIC DNA]</scope>
    <source>
        <strain evidence="1 2">KCTC 19819</strain>
    </source>
</reference>
<organism evidence="1 2">
    <name type="scientific">Mycolicibacillus koreensis</name>
    <dbReference type="NCBI Taxonomy" id="1069220"/>
    <lineage>
        <taxon>Bacteria</taxon>
        <taxon>Bacillati</taxon>
        <taxon>Actinomycetota</taxon>
        <taxon>Actinomycetes</taxon>
        <taxon>Mycobacteriales</taxon>
        <taxon>Mycobacteriaceae</taxon>
        <taxon>Mycolicibacillus</taxon>
    </lineage>
</organism>
<dbReference type="Proteomes" id="UP000193577">
    <property type="component" value="Unassembled WGS sequence"/>
</dbReference>
<dbReference type="RefSeq" id="WP_085302879.1">
    <property type="nucleotide sequence ID" value="NZ_AP022594.1"/>
</dbReference>
<sequence>MHYTHDDIMDRATDLGDRYRETVLVLEDGDTAESALSTKWCFGGPGTVRYLIHPSGWQVAPDDTISKRNY</sequence>
<evidence type="ECO:0000313" key="2">
    <source>
        <dbReference type="Proteomes" id="UP000193577"/>
    </source>
</evidence>
<dbReference type="EMBL" id="NCXO01000008">
    <property type="protein sequence ID" value="OSC34785.1"/>
    <property type="molecule type" value="Genomic_DNA"/>
</dbReference>
<dbReference type="AlphaFoldDB" id="A0A7I7SAZ3"/>
<comment type="caution">
    <text evidence="1">The sequence shown here is derived from an EMBL/GenBank/DDBJ whole genome shotgun (WGS) entry which is preliminary data.</text>
</comment>
<protein>
    <submittedName>
        <fullName evidence="1">Uncharacterized protein</fullName>
    </submittedName>
</protein>
<gene>
    <name evidence="1" type="ORF">B8W67_05930</name>
</gene>
<dbReference type="OrthoDB" id="4775489at2"/>
<name>A0A7I7SAZ3_9MYCO</name>
<accession>A0A7I7SAZ3</accession>
<evidence type="ECO:0000313" key="1">
    <source>
        <dbReference type="EMBL" id="OSC34785.1"/>
    </source>
</evidence>